<feature type="transmembrane region" description="Helical" evidence="1">
    <location>
        <begin position="97"/>
        <end position="116"/>
    </location>
</feature>
<keyword evidence="1" id="KW-0812">Transmembrane</keyword>
<comment type="caution">
    <text evidence="2">The sequence shown here is derived from an EMBL/GenBank/DDBJ whole genome shotgun (WGS) entry which is preliminary data.</text>
</comment>
<evidence type="ECO:0000256" key="1">
    <source>
        <dbReference type="SAM" id="Phobius"/>
    </source>
</evidence>
<organism evidence="2 3">
    <name type="scientific">Wickerhamomyces mucosus</name>
    <dbReference type="NCBI Taxonomy" id="1378264"/>
    <lineage>
        <taxon>Eukaryota</taxon>
        <taxon>Fungi</taxon>
        <taxon>Dikarya</taxon>
        <taxon>Ascomycota</taxon>
        <taxon>Saccharomycotina</taxon>
        <taxon>Saccharomycetes</taxon>
        <taxon>Phaffomycetales</taxon>
        <taxon>Wickerhamomycetaceae</taxon>
        <taxon>Wickerhamomyces</taxon>
    </lineage>
</organism>
<dbReference type="EMBL" id="JAEUBF010000772">
    <property type="protein sequence ID" value="KAH3675444.1"/>
    <property type="molecule type" value="Genomic_DNA"/>
</dbReference>
<keyword evidence="3" id="KW-1185">Reference proteome</keyword>
<accession>A0A9P8PQ15</accession>
<keyword evidence="1" id="KW-0472">Membrane</keyword>
<name>A0A9P8PQ15_9ASCO</name>
<protein>
    <submittedName>
        <fullName evidence="2">Uncharacterized protein</fullName>
    </submittedName>
</protein>
<dbReference type="Proteomes" id="UP000769528">
    <property type="component" value="Unassembled WGS sequence"/>
</dbReference>
<evidence type="ECO:0000313" key="3">
    <source>
        <dbReference type="Proteomes" id="UP000769528"/>
    </source>
</evidence>
<keyword evidence="1" id="KW-1133">Transmembrane helix</keyword>
<gene>
    <name evidence="2" type="ORF">WICMUC_002733</name>
</gene>
<proteinExistence type="predicted"/>
<dbReference type="AlphaFoldDB" id="A0A9P8PQ15"/>
<reference evidence="2" key="1">
    <citation type="journal article" date="2021" name="Open Biol.">
        <title>Shared evolutionary footprints suggest mitochondrial oxidative damage underlies multiple complex I losses in fungi.</title>
        <authorList>
            <person name="Schikora-Tamarit M.A."/>
            <person name="Marcet-Houben M."/>
            <person name="Nosek J."/>
            <person name="Gabaldon T."/>
        </authorList>
    </citation>
    <scope>NUCLEOTIDE SEQUENCE</scope>
    <source>
        <strain evidence="2">CBS6341</strain>
    </source>
</reference>
<reference evidence="2" key="2">
    <citation type="submission" date="2021-01" db="EMBL/GenBank/DDBJ databases">
        <authorList>
            <person name="Schikora-Tamarit M.A."/>
        </authorList>
    </citation>
    <scope>NUCLEOTIDE SEQUENCE</scope>
    <source>
        <strain evidence="2">CBS6341</strain>
    </source>
</reference>
<sequence>MSTQAPQLLKDEIKSVSTSIAPTVNAPLALAGEKLQACSPLLPAGTITGIPVLIKASTAPFKIAFFFIINGITTTDGLLVIFELLKIRFSALITADNLALPFFFVILTSNKLAFFATP</sequence>
<evidence type="ECO:0000313" key="2">
    <source>
        <dbReference type="EMBL" id="KAH3675444.1"/>
    </source>
</evidence>
<feature type="transmembrane region" description="Helical" evidence="1">
    <location>
        <begin position="63"/>
        <end position="85"/>
    </location>
</feature>